<dbReference type="AlphaFoldDB" id="A0A9J6BCP1"/>
<comment type="caution">
    <text evidence="9">The sequence shown here is derived from an EMBL/GenBank/DDBJ whole genome shotgun (WGS) entry which is preliminary data.</text>
</comment>
<evidence type="ECO:0000256" key="6">
    <source>
        <dbReference type="ARBA" id="ARBA00023170"/>
    </source>
</evidence>
<dbReference type="OrthoDB" id="6614738at2759"/>
<evidence type="ECO:0000256" key="8">
    <source>
        <dbReference type="SAM" id="Phobius"/>
    </source>
</evidence>
<dbReference type="Gene3D" id="1.10.287.70">
    <property type="match status" value="1"/>
</dbReference>
<dbReference type="EMBL" id="JADBJN010000004">
    <property type="protein sequence ID" value="KAG5667315.1"/>
    <property type="molecule type" value="Genomic_DNA"/>
</dbReference>
<reference evidence="9" key="1">
    <citation type="submission" date="2021-03" db="EMBL/GenBank/DDBJ databases">
        <title>Chromosome level genome of the anhydrobiotic midge Polypedilum vanderplanki.</title>
        <authorList>
            <person name="Yoshida Y."/>
            <person name="Kikawada T."/>
            <person name="Gusev O."/>
        </authorList>
    </citation>
    <scope>NUCLEOTIDE SEQUENCE</scope>
    <source>
        <strain evidence="9">NIAS01</strain>
        <tissue evidence="9">Whole body or cell culture</tissue>
    </source>
</reference>
<evidence type="ECO:0000256" key="4">
    <source>
        <dbReference type="ARBA" id="ARBA00022989"/>
    </source>
</evidence>
<evidence type="ECO:0000256" key="2">
    <source>
        <dbReference type="ARBA" id="ARBA00022475"/>
    </source>
</evidence>
<keyword evidence="7" id="KW-0325">Glycoprotein</keyword>
<organism evidence="9 10">
    <name type="scientific">Polypedilum vanderplanki</name>
    <name type="common">Sleeping chironomid midge</name>
    <dbReference type="NCBI Taxonomy" id="319348"/>
    <lineage>
        <taxon>Eukaryota</taxon>
        <taxon>Metazoa</taxon>
        <taxon>Ecdysozoa</taxon>
        <taxon>Arthropoda</taxon>
        <taxon>Hexapoda</taxon>
        <taxon>Insecta</taxon>
        <taxon>Pterygota</taxon>
        <taxon>Neoptera</taxon>
        <taxon>Endopterygota</taxon>
        <taxon>Diptera</taxon>
        <taxon>Nematocera</taxon>
        <taxon>Chironomoidea</taxon>
        <taxon>Chironomidae</taxon>
        <taxon>Chironominae</taxon>
        <taxon>Polypedilum</taxon>
        <taxon>Polypedilum</taxon>
    </lineage>
</organism>
<dbReference type="InterPro" id="IPR052192">
    <property type="entry name" value="Insect_Ionotropic_Sensory_Rcpt"/>
</dbReference>
<evidence type="ECO:0000256" key="5">
    <source>
        <dbReference type="ARBA" id="ARBA00023136"/>
    </source>
</evidence>
<proteinExistence type="predicted"/>
<feature type="transmembrane region" description="Helical" evidence="8">
    <location>
        <begin position="393"/>
        <end position="410"/>
    </location>
</feature>
<evidence type="ECO:0000313" key="10">
    <source>
        <dbReference type="Proteomes" id="UP001107558"/>
    </source>
</evidence>
<keyword evidence="4 8" id="KW-1133">Transmembrane helix</keyword>
<evidence type="ECO:0000313" key="9">
    <source>
        <dbReference type="EMBL" id="KAG5667315.1"/>
    </source>
</evidence>
<dbReference type="PANTHER" id="PTHR42643:SF30">
    <property type="entry name" value="IONOTROPIC RECEPTOR 40A-RELATED"/>
    <property type="match status" value="1"/>
</dbReference>
<feature type="transmembrane region" description="Helical" evidence="8">
    <location>
        <begin position="177"/>
        <end position="194"/>
    </location>
</feature>
<protein>
    <recommendedName>
        <fullName evidence="11">Ionotropic receptor</fullName>
    </recommendedName>
</protein>
<keyword evidence="3 8" id="KW-0812">Transmembrane</keyword>
<feature type="transmembrane region" description="Helical" evidence="8">
    <location>
        <begin position="117"/>
        <end position="135"/>
    </location>
</feature>
<evidence type="ECO:0008006" key="11">
    <source>
        <dbReference type="Google" id="ProtNLM"/>
    </source>
</evidence>
<keyword evidence="2" id="KW-1003">Cell membrane</keyword>
<keyword evidence="6" id="KW-0675">Receptor</keyword>
<keyword evidence="5 8" id="KW-0472">Membrane</keyword>
<evidence type="ECO:0000256" key="7">
    <source>
        <dbReference type="ARBA" id="ARBA00023180"/>
    </source>
</evidence>
<keyword evidence="10" id="KW-1185">Reference proteome</keyword>
<feature type="transmembrane region" description="Helical" evidence="8">
    <location>
        <begin position="364"/>
        <end position="381"/>
    </location>
</feature>
<evidence type="ECO:0000256" key="3">
    <source>
        <dbReference type="ARBA" id="ARBA00022692"/>
    </source>
</evidence>
<dbReference type="PANTHER" id="PTHR42643">
    <property type="entry name" value="IONOTROPIC RECEPTOR 20A-RELATED"/>
    <property type="match status" value="1"/>
</dbReference>
<dbReference type="GO" id="GO:0005886">
    <property type="term" value="C:plasma membrane"/>
    <property type="evidence" value="ECO:0007669"/>
    <property type="project" value="UniProtKB-SubCell"/>
</dbReference>
<comment type="subcellular location">
    <subcellularLocation>
        <location evidence="1">Cell membrane</location>
        <topology evidence="1">Multi-pass membrane protein</topology>
    </subcellularLocation>
</comment>
<accession>A0A9J6BCP1</accession>
<dbReference type="Proteomes" id="UP001107558">
    <property type="component" value="Chromosome 4"/>
</dbReference>
<gene>
    <name evidence="9" type="ORF">PVAND_015300</name>
</gene>
<evidence type="ECO:0000256" key="1">
    <source>
        <dbReference type="ARBA" id="ARBA00004651"/>
    </source>
</evidence>
<sequence length="414" mass="49332">MLSFFVLRSYLWYHTKINDEEFEYNGLLYELMKITSEKLNFTIHYVCSDPFRGGIVHSQREPKMHHIDIVQLHCGVSMNSYFMFTKPYKAADFYYLVTKNDLYSNYEKLFFPFDNATWIYLSITFGMTFVTIFILQRCPQWIKIIVFGAGVRSPEYNVICILFGFSQRQVPRENFSRILLLLFVWFCLMFRNCYQSMIFDFMTTDMRKPMPQSLEDLHKMNYTVINFDKESYTYIHSVLINRRESPQVINLKWNDLLMTYQDAVNENSNQKLAFFVDEGIHAILNFSVKKSLPALHSDIITKHEFIIIPPNFILHKSLTFFIERFYETGITNHFVDYGSWFLHRPFDNESEDPKRILSLKDLEYGFVIWLIACFVSAIVFLWEIKKKVCQKTFQIIAGLIGILIVLKMTLRRFQ</sequence>
<feature type="transmembrane region" description="Helical" evidence="8">
    <location>
        <begin position="144"/>
        <end position="165"/>
    </location>
</feature>
<name>A0A9J6BCP1_POLVA</name>